<evidence type="ECO:0000313" key="2">
    <source>
        <dbReference type="Proteomes" id="UP000276133"/>
    </source>
</evidence>
<protein>
    <submittedName>
        <fullName evidence="1">Uncharacterized protein</fullName>
    </submittedName>
</protein>
<evidence type="ECO:0000313" key="1">
    <source>
        <dbReference type="EMBL" id="RNA33123.1"/>
    </source>
</evidence>
<proteinExistence type="predicted"/>
<comment type="caution">
    <text evidence="1">The sequence shown here is derived from an EMBL/GenBank/DDBJ whole genome shotgun (WGS) entry which is preliminary data.</text>
</comment>
<sequence length="91" mass="10519">MIQMNLNQKICKDLLTTLFYRLRQLCSLGIDKPKLKLGGEGQIVEIDESFYAKARTKKEPKYEYLGRLNEVMIMGQFYSRTVGPLITRSAN</sequence>
<dbReference type="Proteomes" id="UP000276133">
    <property type="component" value="Unassembled WGS sequence"/>
</dbReference>
<reference evidence="1 2" key="1">
    <citation type="journal article" date="2018" name="Sci. Rep.">
        <title>Genomic signatures of local adaptation to the degree of environmental predictability in rotifers.</title>
        <authorList>
            <person name="Franch-Gras L."/>
            <person name="Hahn C."/>
            <person name="Garcia-Roger E.M."/>
            <person name="Carmona M.J."/>
            <person name="Serra M."/>
            <person name="Gomez A."/>
        </authorList>
    </citation>
    <scope>NUCLEOTIDE SEQUENCE [LARGE SCALE GENOMIC DNA]</scope>
    <source>
        <strain evidence="1">HYR1</strain>
    </source>
</reference>
<gene>
    <name evidence="1" type="ORF">BpHYR1_020021</name>
</gene>
<accession>A0A3M7SBC6</accession>
<name>A0A3M7SBC6_BRAPC</name>
<dbReference type="OrthoDB" id="10190310at2759"/>
<dbReference type="EMBL" id="REGN01001681">
    <property type="protein sequence ID" value="RNA33123.1"/>
    <property type="molecule type" value="Genomic_DNA"/>
</dbReference>
<dbReference type="AlphaFoldDB" id="A0A3M7SBC6"/>
<keyword evidence="2" id="KW-1185">Reference proteome</keyword>
<organism evidence="1 2">
    <name type="scientific">Brachionus plicatilis</name>
    <name type="common">Marine rotifer</name>
    <name type="synonym">Brachionus muelleri</name>
    <dbReference type="NCBI Taxonomy" id="10195"/>
    <lineage>
        <taxon>Eukaryota</taxon>
        <taxon>Metazoa</taxon>
        <taxon>Spiralia</taxon>
        <taxon>Gnathifera</taxon>
        <taxon>Rotifera</taxon>
        <taxon>Eurotatoria</taxon>
        <taxon>Monogononta</taxon>
        <taxon>Pseudotrocha</taxon>
        <taxon>Ploima</taxon>
        <taxon>Brachionidae</taxon>
        <taxon>Brachionus</taxon>
    </lineage>
</organism>